<dbReference type="Proteomes" id="UP000554482">
    <property type="component" value="Unassembled WGS sequence"/>
</dbReference>
<name>A0A7J6UXP7_THATH</name>
<protein>
    <submittedName>
        <fullName evidence="2">Uncharacterized protein</fullName>
    </submittedName>
</protein>
<dbReference type="EMBL" id="JABWDY010042031">
    <property type="protein sequence ID" value="KAF5176955.1"/>
    <property type="molecule type" value="Genomic_DNA"/>
</dbReference>
<proteinExistence type="predicted"/>
<feature type="non-terminal residue" evidence="2">
    <location>
        <position position="1"/>
    </location>
</feature>
<comment type="caution">
    <text evidence="2">The sequence shown here is derived from an EMBL/GenBank/DDBJ whole genome shotgun (WGS) entry which is preliminary data.</text>
</comment>
<accession>A0A7J6UXP7</accession>
<organism evidence="2 3">
    <name type="scientific">Thalictrum thalictroides</name>
    <name type="common">Rue-anemone</name>
    <name type="synonym">Anemone thalictroides</name>
    <dbReference type="NCBI Taxonomy" id="46969"/>
    <lineage>
        <taxon>Eukaryota</taxon>
        <taxon>Viridiplantae</taxon>
        <taxon>Streptophyta</taxon>
        <taxon>Embryophyta</taxon>
        <taxon>Tracheophyta</taxon>
        <taxon>Spermatophyta</taxon>
        <taxon>Magnoliopsida</taxon>
        <taxon>Ranunculales</taxon>
        <taxon>Ranunculaceae</taxon>
        <taxon>Thalictroideae</taxon>
        <taxon>Thalictrum</taxon>
    </lineage>
</organism>
<evidence type="ECO:0000313" key="3">
    <source>
        <dbReference type="Proteomes" id="UP000554482"/>
    </source>
</evidence>
<sequence>INACPNKHNRSMGAKVINKRTRKTKSNELRGAVDMGDAYLHKDANGKPYWKLKDL</sequence>
<feature type="region of interest" description="Disordered" evidence="1">
    <location>
        <begin position="1"/>
        <end position="29"/>
    </location>
</feature>
<dbReference type="OrthoDB" id="1726951at2759"/>
<evidence type="ECO:0000313" key="2">
    <source>
        <dbReference type="EMBL" id="KAF5176955.1"/>
    </source>
</evidence>
<reference evidence="2 3" key="1">
    <citation type="submission" date="2020-06" db="EMBL/GenBank/DDBJ databases">
        <title>Transcriptomic and genomic resources for Thalictrum thalictroides and T. hernandezii: Facilitating candidate gene discovery in an emerging model plant lineage.</title>
        <authorList>
            <person name="Arias T."/>
            <person name="Riano-Pachon D.M."/>
            <person name="Di Stilio V.S."/>
        </authorList>
    </citation>
    <scope>NUCLEOTIDE SEQUENCE [LARGE SCALE GENOMIC DNA]</scope>
    <source>
        <strain evidence="3">cv. WT478/WT964</strain>
        <tissue evidence="2">Leaves</tissue>
    </source>
</reference>
<evidence type="ECO:0000256" key="1">
    <source>
        <dbReference type="SAM" id="MobiDB-lite"/>
    </source>
</evidence>
<keyword evidence="3" id="KW-1185">Reference proteome</keyword>
<dbReference type="AlphaFoldDB" id="A0A7J6UXP7"/>
<gene>
    <name evidence="2" type="ORF">FRX31_033459</name>
</gene>